<dbReference type="SUPFAM" id="SSF46689">
    <property type="entry name" value="Homeodomain-like"/>
    <property type="match status" value="1"/>
</dbReference>
<comment type="caution">
    <text evidence="7">The sequence shown here is derived from an EMBL/GenBank/DDBJ whole genome shotgun (WGS) entry which is preliminary data.</text>
</comment>
<feature type="compositionally biased region" description="Pro residues" evidence="5">
    <location>
        <begin position="15"/>
        <end position="25"/>
    </location>
</feature>
<feature type="domain" description="Homeobox" evidence="6">
    <location>
        <begin position="138"/>
        <end position="192"/>
    </location>
</feature>
<evidence type="ECO:0000313" key="8">
    <source>
        <dbReference type="Proteomes" id="UP000789595"/>
    </source>
</evidence>
<dbReference type="GO" id="GO:0003677">
    <property type="term" value="F:DNA binding"/>
    <property type="evidence" value="ECO:0007669"/>
    <property type="project" value="UniProtKB-UniRule"/>
</dbReference>
<evidence type="ECO:0000256" key="3">
    <source>
        <dbReference type="ARBA" id="ARBA00023242"/>
    </source>
</evidence>
<dbReference type="GO" id="GO:0005634">
    <property type="term" value="C:nucleus"/>
    <property type="evidence" value="ECO:0007669"/>
    <property type="project" value="UniProtKB-SubCell"/>
</dbReference>
<evidence type="ECO:0000256" key="1">
    <source>
        <dbReference type="ARBA" id="ARBA00023125"/>
    </source>
</evidence>
<dbReference type="InterPro" id="IPR036034">
    <property type="entry name" value="PDZ_sf"/>
</dbReference>
<protein>
    <recommendedName>
        <fullName evidence="6">Homeobox domain-containing protein</fullName>
    </recommendedName>
</protein>
<dbReference type="SMART" id="SM00389">
    <property type="entry name" value="HOX"/>
    <property type="match status" value="1"/>
</dbReference>
<dbReference type="Pfam" id="PF05920">
    <property type="entry name" value="Homeobox_KN"/>
    <property type="match status" value="1"/>
</dbReference>
<evidence type="ECO:0000256" key="2">
    <source>
        <dbReference type="ARBA" id="ARBA00023155"/>
    </source>
</evidence>
<dbReference type="CDD" id="cd00086">
    <property type="entry name" value="homeodomain"/>
    <property type="match status" value="1"/>
</dbReference>
<proteinExistence type="predicted"/>
<comment type="subcellular location">
    <subcellularLocation>
        <location evidence="4">Nucleus</location>
    </subcellularLocation>
</comment>
<dbReference type="Proteomes" id="UP000789595">
    <property type="component" value="Unassembled WGS sequence"/>
</dbReference>
<dbReference type="AlphaFoldDB" id="A0A8J2T2U8"/>
<name>A0A8J2T2U8_9STRA</name>
<sequence length="363" mass="39085">MCLDRQLLVARPLDQQPPAPPPPPGARQKRGPSRATSAPSQPQAPHPETTVLWTDAGAARASPQPTTITSQQLPPTLQAKVERSDTLASQKTRPVSHIAAAAASLPKRPRIASQYGSGSGGGPRRGRTFPVRTLAECLASDNFSILEKWTLEHASKPYPTSQEKQKLAERCGLELNSVHTWFRNMRKRKFFHLERGSRPPADAFETQLLAFMKAEGLKPPEVKVVTPTAPEPKEPAPVVRPPSLKGTRYSPADIHPPRPLAPGERRVVVEPGVGGSFGVLLDRGEGCAIVAGFASDEVAEKTSLKVGEVVVAADRRRLAGAAWDDIVARIRCCGRAGEPLELVVRKPNRGLDAVLDAIEAVGH</sequence>
<evidence type="ECO:0000259" key="6">
    <source>
        <dbReference type="PROSITE" id="PS50071"/>
    </source>
</evidence>
<keyword evidence="8" id="KW-1185">Reference proteome</keyword>
<evidence type="ECO:0000313" key="7">
    <source>
        <dbReference type="EMBL" id="CAH0379887.1"/>
    </source>
</evidence>
<keyword evidence="2 4" id="KW-0371">Homeobox</keyword>
<dbReference type="GO" id="GO:0006355">
    <property type="term" value="P:regulation of DNA-templated transcription"/>
    <property type="evidence" value="ECO:0007669"/>
    <property type="project" value="InterPro"/>
</dbReference>
<dbReference type="InterPro" id="IPR009057">
    <property type="entry name" value="Homeodomain-like_sf"/>
</dbReference>
<keyword evidence="3 4" id="KW-0539">Nucleus</keyword>
<dbReference type="PANTHER" id="PTHR11850">
    <property type="entry name" value="HOMEOBOX PROTEIN TRANSCRIPTION FACTORS"/>
    <property type="match status" value="1"/>
</dbReference>
<dbReference type="InterPro" id="IPR001356">
    <property type="entry name" value="HD"/>
</dbReference>
<dbReference type="Gene3D" id="2.30.42.10">
    <property type="match status" value="1"/>
</dbReference>
<feature type="region of interest" description="Disordered" evidence="5">
    <location>
        <begin position="226"/>
        <end position="263"/>
    </location>
</feature>
<keyword evidence="1 4" id="KW-0238">DNA-binding</keyword>
<dbReference type="SMART" id="SM00228">
    <property type="entry name" value="PDZ"/>
    <property type="match status" value="1"/>
</dbReference>
<evidence type="ECO:0000256" key="4">
    <source>
        <dbReference type="PROSITE-ProRule" id="PRU00108"/>
    </source>
</evidence>
<dbReference type="EMBL" id="CAKKNE010000006">
    <property type="protein sequence ID" value="CAH0379887.1"/>
    <property type="molecule type" value="Genomic_DNA"/>
</dbReference>
<dbReference type="InterPro" id="IPR001478">
    <property type="entry name" value="PDZ"/>
</dbReference>
<dbReference type="InterPro" id="IPR050224">
    <property type="entry name" value="TALE_homeobox"/>
</dbReference>
<feature type="DNA-binding region" description="Homeobox" evidence="4">
    <location>
        <begin position="140"/>
        <end position="193"/>
    </location>
</feature>
<feature type="region of interest" description="Disordered" evidence="5">
    <location>
        <begin position="1"/>
        <end position="126"/>
    </location>
</feature>
<dbReference type="SUPFAM" id="SSF50156">
    <property type="entry name" value="PDZ domain-like"/>
    <property type="match status" value="1"/>
</dbReference>
<feature type="compositionally biased region" description="Polar residues" evidence="5">
    <location>
        <begin position="63"/>
        <end position="75"/>
    </location>
</feature>
<dbReference type="InterPro" id="IPR008422">
    <property type="entry name" value="KN_HD"/>
</dbReference>
<dbReference type="PROSITE" id="PS50071">
    <property type="entry name" value="HOMEOBOX_2"/>
    <property type="match status" value="1"/>
</dbReference>
<evidence type="ECO:0000256" key="5">
    <source>
        <dbReference type="SAM" id="MobiDB-lite"/>
    </source>
</evidence>
<dbReference type="Gene3D" id="1.10.10.60">
    <property type="entry name" value="Homeodomain-like"/>
    <property type="match status" value="1"/>
</dbReference>
<gene>
    <name evidence="7" type="ORF">PECAL_6P15240</name>
</gene>
<dbReference type="OrthoDB" id="10056939at2759"/>
<reference evidence="7" key="1">
    <citation type="submission" date="2021-11" db="EMBL/GenBank/DDBJ databases">
        <authorList>
            <consortium name="Genoscope - CEA"/>
            <person name="William W."/>
        </authorList>
    </citation>
    <scope>NUCLEOTIDE SEQUENCE</scope>
</reference>
<feature type="compositionally biased region" description="Polar residues" evidence="5">
    <location>
        <begin position="34"/>
        <end position="43"/>
    </location>
</feature>
<accession>A0A8J2T2U8</accession>
<organism evidence="7 8">
    <name type="scientific">Pelagomonas calceolata</name>
    <dbReference type="NCBI Taxonomy" id="35677"/>
    <lineage>
        <taxon>Eukaryota</taxon>
        <taxon>Sar</taxon>
        <taxon>Stramenopiles</taxon>
        <taxon>Ochrophyta</taxon>
        <taxon>Pelagophyceae</taxon>
        <taxon>Pelagomonadales</taxon>
        <taxon>Pelagomonadaceae</taxon>
        <taxon>Pelagomonas</taxon>
    </lineage>
</organism>